<proteinExistence type="predicted"/>
<sequence length="68" mass="7816">MKLVTSPANATRTWLTFHTNTTLTQEYIVPNNHRKKETSSLLINTTDQKIETRTHCLLLQYNASLLSI</sequence>
<evidence type="ECO:0000313" key="1">
    <source>
        <dbReference type="EMBL" id="CEK89922.1"/>
    </source>
</evidence>
<accession>A0A0B7BAK9</accession>
<organism evidence="1">
    <name type="scientific">Arion vulgaris</name>
    <dbReference type="NCBI Taxonomy" id="1028688"/>
    <lineage>
        <taxon>Eukaryota</taxon>
        <taxon>Metazoa</taxon>
        <taxon>Spiralia</taxon>
        <taxon>Lophotrochozoa</taxon>
        <taxon>Mollusca</taxon>
        <taxon>Gastropoda</taxon>
        <taxon>Heterobranchia</taxon>
        <taxon>Euthyneura</taxon>
        <taxon>Panpulmonata</taxon>
        <taxon>Eupulmonata</taxon>
        <taxon>Stylommatophora</taxon>
        <taxon>Helicina</taxon>
        <taxon>Arionoidea</taxon>
        <taxon>Arionidae</taxon>
        <taxon>Arion</taxon>
    </lineage>
</organism>
<protein>
    <submittedName>
        <fullName evidence="1">Uncharacterized protein</fullName>
    </submittedName>
</protein>
<gene>
    <name evidence="1" type="primary">ORF173639</name>
</gene>
<dbReference type="AlphaFoldDB" id="A0A0B7BAK9"/>
<name>A0A0B7BAK9_9EUPU</name>
<reference evidence="1" key="1">
    <citation type="submission" date="2014-12" db="EMBL/GenBank/DDBJ databases">
        <title>Insight into the proteome of Arion vulgaris.</title>
        <authorList>
            <person name="Aradska J."/>
            <person name="Bulat T."/>
            <person name="Smidak R."/>
            <person name="Sarate P."/>
            <person name="Gangsoo J."/>
            <person name="Sialana F."/>
            <person name="Bilban M."/>
            <person name="Lubec G."/>
        </authorList>
    </citation>
    <scope>NUCLEOTIDE SEQUENCE</scope>
    <source>
        <tissue evidence="1">Skin</tissue>
    </source>
</reference>
<dbReference type="EMBL" id="HACG01043057">
    <property type="protein sequence ID" value="CEK89922.1"/>
    <property type="molecule type" value="Transcribed_RNA"/>
</dbReference>